<reference evidence="1 2" key="1">
    <citation type="journal article" date="2022" name="DNA Res.">
        <title>Chromosomal-level genome assembly of the orchid tree Bauhinia variegata (Leguminosae; Cercidoideae) supports the allotetraploid origin hypothesis of Bauhinia.</title>
        <authorList>
            <person name="Zhong Y."/>
            <person name="Chen Y."/>
            <person name="Zheng D."/>
            <person name="Pang J."/>
            <person name="Liu Y."/>
            <person name="Luo S."/>
            <person name="Meng S."/>
            <person name="Qian L."/>
            <person name="Wei D."/>
            <person name="Dai S."/>
            <person name="Zhou R."/>
        </authorList>
    </citation>
    <scope>NUCLEOTIDE SEQUENCE [LARGE SCALE GENOMIC DNA]</scope>
    <source>
        <strain evidence="1">BV-YZ2020</strain>
    </source>
</reference>
<comment type="caution">
    <text evidence="1">The sequence shown here is derived from an EMBL/GenBank/DDBJ whole genome shotgun (WGS) entry which is preliminary data.</text>
</comment>
<evidence type="ECO:0000313" key="2">
    <source>
        <dbReference type="Proteomes" id="UP000828941"/>
    </source>
</evidence>
<dbReference type="Proteomes" id="UP000828941">
    <property type="component" value="Chromosome 9"/>
</dbReference>
<protein>
    <submittedName>
        <fullName evidence="1">Uncharacterized protein</fullName>
    </submittedName>
</protein>
<evidence type="ECO:0000313" key="1">
    <source>
        <dbReference type="EMBL" id="KAI4322585.1"/>
    </source>
</evidence>
<keyword evidence="2" id="KW-1185">Reference proteome</keyword>
<organism evidence="1 2">
    <name type="scientific">Bauhinia variegata</name>
    <name type="common">Purple orchid tree</name>
    <name type="synonym">Phanera variegata</name>
    <dbReference type="NCBI Taxonomy" id="167791"/>
    <lineage>
        <taxon>Eukaryota</taxon>
        <taxon>Viridiplantae</taxon>
        <taxon>Streptophyta</taxon>
        <taxon>Embryophyta</taxon>
        <taxon>Tracheophyta</taxon>
        <taxon>Spermatophyta</taxon>
        <taxon>Magnoliopsida</taxon>
        <taxon>eudicotyledons</taxon>
        <taxon>Gunneridae</taxon>
        <taxon>Pentapetalae</taxon>
        <taxon>rosids</taxon>
        <taxon>fabids</taxon>
        <taxon>Fabales</taxon>
        <taxon>Fabaceae</taxon>
        <taxon>Cercidoideae</taxon>
        <taxon>Cercideae</taxon>
        <taxon>Bauhiniinae</taxon>
        <taxon>Bauhinia</taxon>
    </lineage>
</organism>
<sequence>MAKVKYAKTQEEMVDVHAFDAPTICLRSCEEVVWEKGVSSGLSKICPSEFNVVSGSSRPFYTVQSYRTLQVVQIHMPSMLEFSPFSDEIYGTIRSVTLSLLHPRTPTGLYGEISQVHPMLERSCLHADLEHVHFFCQLLVGFYEILSQLRGFGNEYIFPTTFNFLIGQKILAIQTP</sequence>
<proteinExistence type="predicted"/>
<accession>A0ACB9MEQ4</accession>
<gene>
    <name evidence="1" type="ORF">L6164_022262</name>
</gene>
<dbReference type="EMBL" id="CM039434">
    <property type="protein sequence ID" value="KAI4322585.1"/>
    <property type="molecule type" value="Genomic_DNA"/>
</dbReference>
<name>A0ACB9MEQ4_BAUVA</name>